<feature type="repeat" description="PPR" evidence="5">
    <location>
        <begin position="142"/>
        <end position="176"/>
    </location>
</feature>
<keyword evidence="2" id="KW-0677">Repeat</keyword>
<evidence type="ECO:0000313" key="8">
    <source>
        <dbReference type="Proteomes" id="UP001302812"/>
    </source>
</evidence>
<feature type="region of interest" description="Disordered" evidence="6">
    <location>
        <begin position="672"/>
        <end position="707"/>
    </location>
</feature>
<dbReference type="Pfam" id="PF13041">
    <property type="entry name" value="PPR_2"/>
    <property type="match status" value="1"/>
</dbReference>
<dbReference type="GeneID" id="89936690"/>
<evidence type="ECO:0000256" key="4">
    <source>
        <dbReference type="ARBA" id="ARBA00044511"/>
    </source>
</evidence>
<evidence type="ECO:0008006" key="9">
    <source>
        <dbReference type="Google" id="ProtNLM"/>
    </source>
</evidence>
<dbReference type="RefSeq" id="XP_064672566.1">
    <property type="nucleotide sequence ID" value="XM_064812565.1"/>
</dbReference>
<dbReference type="AlphaFoldDB" id="A0AAN6YUX1"/>
<sequence length="707" mass="79149">MFVCRACLRSLVGGSINPVETRLLRPLRKTTDLGSRRRTFATTLGSRNGPQLLNVADLRAALAADPDAAAEEEPQPEETTTSKQDVDTAQRQKNRLEWVVNKHLTWLKDPVDIAAHVRKALDKDSVDEALLMARKASRNTKVEVSWNHLIDYHMKKKRLHAAVKLYQEMKKRQQVPNARTFTIIFRGCAESIHPKLAVSEAVKIYNQMISHGNLKPNTIHLNAVLEVCARANDLDSMLAIFATADEAIRSPDSHTYTIVLNGIRYAALSAHKDTGLIDAEVRRVIDEHIDRARAIWANAIARWRSGKILIDEHLVCAMGRILLLGDYHSSNSILDLLEQTMKIPRFDKTGGQLPAGKADKAEPGRQTGVASDATASQLAPKTEAPDTRQLSPVKRKELAASSPHGLFAKPGPNSLSLLLSALCQTKKTSHAPKYWDYFTQVLGVQPDKDNYGRYLKALTIGHASAQMAKLMSEFPSELLGPVHFRQAFGACIADALNPNSFHNACQIFDAMMAKLRYPDPLCMRLFLHSARDGRAKLLKQAQAKAKKQNNPDSLPPSTEEAERVTDPKTEIEQAQGRHLLAAVDRAWEPFRRLTSSFSYPEEATRSPEEALALQRAEMQEGMATARHMISAVVWVLDHGVLDPVKDRETIKILKSRQTVLIRLIQRYKAKLYPDDQPQQHQQRQEGKGNAERRTVPEDPGDWWKVYA</sequence>
<feature type="region of interest" description="Disordered" evidence="6">
    <location>
        <begin position="65"/>
        <end position="89"/>
    </location>
</feature>
<feature type="region of interest" description="Disordered" evidence="6">
    <location>
        <begin position="541"/>
        <end position="567"/>
    </location>
</feature>
<organism evidence="7 8">
    <name type="scientific">Canariomyces notabilis</name>
    <dbReference type="NCBI Taxonomy" id="2074819"/>
    <lineage>
        <taxon>Eukaryota</taxon>
        <taxon>Fungi</taxon>
        <taxon>Dikarya</taxon>
        <taxon>Ascomycota</taxon>
        <taxon>Pezizomycotina</taxon>
        <taxon>Sordariomycetes</taxon>
        <taxon>Sordariomycetidae</taxon>
        <taxon>Sordariales</taxon>
        <taxon>Chaetomiaceae</taxon>
        <taxon>Canariomyces</taxon>
    </lineage>
</organism>
<comment type="similarity">
    <text evidence="1">Belongs to the CCM1 family.</text>
</comment>
<feature type="region of interest" description="Disordered" evidence="6">
    <location>
        <begin position="348"/>
        <end position="394"/>
    </location>
</feature>
<name>A0AAN6YUX1_9PEZI</name>
<comment type="function">
    <text evidence="3">Regulates mitochondrial small subunit maturation by controlling 15S rRNA 5'-end processing. Localizes to the 5' precursor of the 15S rRNA in a position that is subsequently occupied by mS47 in the mature yeast mtSSU. Uses structure and sequence-specific RNA recognition, binding to a single-stranded region of the precursor and specifically recognizing bases -6 to -1. The exchange of Ccm1 for mS47 is coupled to the irreversible removal of precursor rRNA that is accompanied by conformational changes of the mitoribosomal proteins uS5m and mS26. These conformational changes signal completion of 5'-end rRNA processing through protection of the mature 5'-end of the 15S rRNA and stabilization of mS47. The removal of the 5' precursor together with the dissociation of Ccm1 may be catalyzed by the 5'-3' exoribonuclease Pet127. Involved in the specific removal of group I introns in mitochondrial encoded transcripts.</text>
</comment>
<evidence type="ECO:0000313" key="7">
    <source>
        <dbReference type="EMBL" id="KAK4114996.1"/>
    </source>
</evidence>
<evidence type="ECO:0000256" key="2">
    <source>
        <dbReference type="ARBA" id="ARBA00022737"/>
    </source>
</evidence>
<dbReference type="PANTHER" id="PTHR47447">
    <property type="entry name" value="OS03G0856100 PROTEIN"/>
    <property type="match status" value="1"/>
</dbReference>
<dbReference type="Gene3D" id="1.25.40.10">
    <property type="entry name" value="Tetratricopeptide repeat domain"/>
    <property type="match status" value="1"/>
</dbReference>
<keyword evidence="8" id="KW-1185">Reference proteome</keyword>
<reference evidence="7" key="1">
    <citation type="journal article" date="2023" name="Mol. Phylogenet. Evol.">
        <title>Genome-scale phylogeny and comparative genomics of the fungal order Sordariales.</title>
        <authorList>
            <person name="Hensen N."/>
            <person name="Bonometti L."/>
            <person name="Westerberg I."/>
            <person name="Brannstrom I.O."/>
            <person name="Guillou S."/>
            <person name="Cros-Aarteil S."/>
            <person name="Calhoun S."/>
            <person name="Haridas S."/>
            <person name="Kuo A."/>
            <person name="Mondo S."/>
            <person name="Pangilinan J."/>
            <person name="Riley R."/>
            <person name="LaButti K."/>
            <person name="Andreopoulos B."/>
            <person name="Lipzen A."/>
            <person name="Chen C."/>
            <person name="Yan M."/>
            <person name="Daum C."/>
            <person name="Ng V."/>
            <person name="Clum A."/>
            <person name="Steindorff A."/>
            <person name="Ohm R.A."/>
            <person name="Martin F."/>
            <person name="Silar P."/>
            <person name="Natvig D.O."/>
            <person name="Lalanne C."/>
            <person name="Gautier V."/>
            <person name="Ament-Velasquez S.L."/>
            <person name="Kruys A."/>
            <person name="Hutchinson M.I."/>
            <person name="Powell A.J."/>
            <person name="Barry K."/>
            <person name="Miller A.N."/>
            <person name="Grigoriev I.V."/>
            <person name="Debuchy R."/>
            <person name="Gladieux P."/>
            <person name="Hiltunen Thoren M."/>
            <person name="Johannesson H."/>
        </authorList>
    </citation>
    <scope>NUCLEOTIDE SEQUENCE</scope>
    <source>
        <strain evidence="7">CBS 508.74</strain>
    </source>
</reference>
<dbReference type="InterPro" id="IPR011990">
    <property type="entry name" value="TPR-like_helical_dom_sf"/>
</dbReference>
<dbReference type="InterPro" id="IPR002885">
    <property type="entry name" value="PPR_rpt"/>
</dbReference>
<proteinExistence type="inferred from homology"/>
<evidence type="ECO:0000256" key="1">
    <source>
        <dbReference type="ARBA" id="ARBA00006192"/>
    </source>
</evidence>
<dbReference type="Proteomes" id="UP001302812">
    <property type="component" value="Unassembled WGS sequence"/>
</dbReference>
<dbReference type="EMBL" id="MU853335">
    <property type="protein sequence ID" value="KAK4114996.1"/>
    <property type="molecule type" value="Genomic_DNA"/>
</dbReference>
<feature type="compositionally biased region" description="Basic and acidic residues" evidence="6">
    <location>
        <begin position="682"/>
        <end position="696"/>
    </location>
</feature>
<comment type="subunit">
    <text evidence="4">Binds to mitochondrial small subunit 15S rRNA.</text>
</comment>
<protein>
    <recommendedName>
        <fullName evidence="9">Pentatricopeptide repeat protein</fullName>
    </recommendedName>
</protein>
<dbReference type="NCBIfam" id="TIGR00756">
    <property type="entry name" value="PPR"/>
    <property type="match status" value="1"/>
</dbReference>
<dbReference type="PROSITE" id="PS51375">
    <property type="entry name" value="PPR"/>
    <property type="match status" value="1"/>
</dbReference>
<dbReference type="PANTHER" id="PTHR47447:SF17">
    <property type="entry name" value="OS12G0638900 PROTEIN"/>
    <property type="match status" value="1"/>
</dbReference>
<gene>
    <name evidence="7" type="ORF">N656DRAFT_725967</name>
</gene>
<reference evidence="7" key="2">
    <citation type="submission" date="2023-05" db="EMBL/GenBank/DDBJ databases">
        <authorList>
            <consortium name="Lawrence Berkeley National Laboratory"/>
            <person name="Steindorff A."/>
            <person name="Hensen N."/>
            <person name="Bonometti L."/>
            <person name="Westerberg I."/>
            <person name="Brannstrom I.O."/>
            <person name="Guillou S."/>
            <person name="Cros-Aarteil S."/>
            <person name="Calhoun S."/>
            <person name="Haridas S."/>
            <person name="Kuo A."/>
            <person name="Mondo S."/>
            <person name="Pangilinan J."/>
            <person name="Riley R."/>
            <person name="Labutti K."/>
            <person name="Andreopoulos B."/>
            <person name="Lipzen A."/>
            <person name="Chen C."/>
            <person name="Yanf M."/>
            <person name="Daum C."/>
            <person name="Ng V."/>
            <person name="Clum A."/>
            <person name="Ohm R."/>
            <person name="Martin F."/>
            <person name="Silar P."/>
            <person name="Natvig D."/>
            <person name="Lalanne C."/>
            <person name="Gautier V."/>
            <person name="Ament-Velasquez S.L."/>
            <person name="Kruys A."/>
            <person name="Hutchinson M.I."/>
            <person name="Powell A.J."/>
            <person name="Barry K."/>
            <person name="Miller A.N."/>
            <person name="Grigoriev I.V."/>
            <person name="Debuchy R."/>
            <person name="Gladieux P."/>
            <person name="Thoren M.H."/>
            <person name="Johannesson H."/>
        </authorList>
    </citation>
    <scope>NUCLEOTIDE SEQUENCE</scope>
    <source>
        <strain evidence="7">CBS 508.74</strain>
    </source>
</reference>
<comment type="caution">
    <text evidence="7">The sequence shown here is derived from an EMBL/GenBank/DDBJ whole genome shotgun (WGS) entry which is preliminary data.</text>
</comment>
<evidence type="ECO:0000256" key="5">
    <source>
        <dbReference type="PROSITE-ProRule" id="PRU00708"/>
    </source>
</evidence>
<evidence type="ECO:0000256" key="3">
    <source>
        <dbReference type="ARBA" id="ARBA00044493"/>
    </source>
</evidence>
<evidence type="ECO:0000256" key="6">
    <source>
        <dbReference type="SAM" id="MobiDB-lite"/>
    </source>
</evidence>
<accession>A0AAN6YUX1</accession>